<sequence>MTEVDFSSTILERIEKLQQQGWDKAALTVYINNIKEISDQSPFFVGSKIYTEMFNNSQLSDKEKVLLVIDHLGGYLDERGDLRLATTEYRFCPQMPPGDLFFYSYAKAVQRAYPTGLIIAQADKKLTKVALKKKYADETRIHQFRNQLDRCNINYVENYKKKYGLENDEAAIKMILGNDWFYADPQYHNRAHLDTDISTEDLKKGTRTLKNKGLVKKIRKRGFYRKILSADYHSEFILDEHGQLLSQWSERVKTGGLLDSAIVNGESFNYGEQPKFDPEHTHDTLDGNPPRYFDTNKRNHLKQKWLSPTDNLFYQLVRRLGEKGIRYKRKRSNSKLNKQ</sequence>
<reference evidence="2" key="1">
    <citation type="submission" date="2017-05" db="EMBL/GenBank/DDBJ databases">
        <authorList>
            <consortium name="The Broad Institute Genomics Platform"/>
            <consortium name="The Broad Institute Genomic Center for Infectious Diseases"/>
            <person name="Earl A."/>
            <person name="Manson A."/>
            <person name="Schwartman J."/>
            <person name="Gilmore M."/>
            <person name="Abouelleil A."/>
            <person name="Cao P."/>
            <person name="Chapman S."/>
            <person name="Cusick C."/>
            <person name="Shea T."/>
            <person name="Young S."/>
            <person name="Neafsey D."/>
            <person name="Nusbaum C."/>
            <person name="Birren B."/>
        </authorList>
    </citation>
    <scope>NUCLEOTIDE SEQUENCE</scope>
    <source>
        <strain evidence="2">7F3_DIV0205</strain>
    </source>
</reference>
<accession>A0AAQ3Y7A1</accession>
<gene>
    <name evidence="2" type="ORF">A5821_001466</name>
</gene>
<evidence type="ECO:0000256" key="1">
    <source>
        <dbReference type="SAM" id="MobiDB-lite"/>
    </source>
</evidence>
<evidence type="ECO:0000313" key="3">
    <source>
        <dbReference type="Proteomes" id="UP000194948"/>
    </source>
</evidence>
<dbReference type="InterPro" id="IPR021462">
    <property type="entry name" value="DUF3114"/>
</dbReference>
<dbReference type="RefSeq" id="WP_086313918.1">
    <property type="nucleotide sequence ID" value="NZ_CP147244.1"/>
</dbReference>
<evidence type="ECO:0000313" key="2">
    <source>
        <dbReference type="EMBL" id="WYK00370.1"/>
    </source>
</evidence>
<dbReference type="Proteomes" id="UP000194948">
    <property type="component" value="Chromosome"/>
</dbReference>
<protein>
    <submittedName>
        <fullName evidence="2">Uncharacterized protein</fullName>
    </submittedName>
</protein>
<feature type="compositionally biased region" description="Basic and acidic residues" evidence="1">
    <location>
        <begin position="274"/>
        <end position="285"/>
    </location>
</feature>
<organism evidence="2 3">
    <name type="scientific">Candidatus Enterococcus palustris</name>
    <dbReference type="NCBI Taxonomy" id="1834189"/>
    <lineage>
        <taxon>Bacteria</taxon>
        <taxon>Bacillati</taxon>
        <taxon>Bacillota</taxon>
        <taxon>Bacilli</taxon>
        <taxon>Lactobacillales</taxon>
        <taxon>Enterococcaceae</taxon>
        <taxon>Enterococcus</taxon>
    </lineage>
</organism>
<dbReference type="AlphaFoldDB" id="A0AAQ3Y7A1"/>
<feature type="region of interest" description="Disordered" evidence="1">
    <location>
        <begin position="270"/>
        <end position="290"/>
    </location>
</feature>
<dbReference type="Pfam" id="PF11311">
    <property type="entry name" value="DUF3114"/>
    <property type="match status" value="1"/>
</dbReference>
<proteinExistence type="predicted"/>
<reference evidence="2" key="2">
    <citation type="submission" date="2024-03" db="EMBL/GenBank/DDBJ databases">
        <title>The Genome Sequence of Enterococcus sp. DIV0205d.</title>
        <authorList>
            <consortium name="The Broad Institute Genomics Platform"/>
            <consortium name="The Broad Institute Microbial Omics Core"/>
            <consortium name="The Broad Institute Genomic Center for Infectious Diseases"/>
            <person name="Earl A."/>
            <person name="Manson A."/>
            <person name="Gilmore M."/>
            <person name="Schwartman J."/>
            <person name="Shea T."/>
            <person name="Abouelleil A."/>
            <person name="Cao P."/>
            <person name="Chapman S."/>
            <person name="Cusick C."/>
            <person name="Young S."/>
            <person name="Neafsey D."/>
            <person name="Nusbaum C."/>
            <person name="Birren B."/>
        </authorList>
    </citation>
    <scope>NUCLEOTIDE SEQUENCE</scope>
    <source>
        <strain evidence="2">7F3_DIV0205</strain>
    </source>
</reference>
<name>A0AAQ3Y7A1_9ENTE</name>
<dbReference type="EMBL" id="CP147244">
    <property type="protein sequence ID" value="WYK00370.1"/>
    <property type="molecule type" value="Genomic_DNA"/>
</dbReference>
<keyword evidence="3" id="KW-1185">Reference proteome</keyword>